<sequence>MISKEQLLAQRFWNQGLIEPYRDINQLLRDSLGIQSQYVNHGLFNILTRLAVEKPVVETMDDAILAWGQRQTYHFYDHDAWFTMTAYLADTPRWPDAYFAEKGIDGEKESQRLCQLIAENPSRKQLPDSYGDAWSDLFRWSALFIYNSKRGRLYQRWLTDDRLVIWEDNGLPTSQLVSRELVTAYFSFYGPATLADAAHFFGVKQSKIAETDLSHLNRLTFEGRCYYFKTWKEDVTIPDVLALGKFDPLLVSYKHKDLLIDPVDYSSIWKKAGQISALILIKGRLRATWTFQMRGNTIAFKVQGKQKISQKHQATIRRRFRDYAKWMEKSISSITFSFDD</sequence>
<organism evidence="1 2">
    <name type="scientific">Streptococcus moroccensis</name>
    <dbReference type="NCBI Taxonomy" id="1451356"/>
    <lineage>
        <taxon>Bacteria</taxon>
        <taxon>Bacillati</taxon>
        <taxon>Bacillota</taxon>
        <taxon>Bacilli</taxon>
        <taxon>Lactobacillales</taxon>
        <taxon>Streptococcaceae</taxon>
        <taxon>Streptococcus</taxon>
    </lineage>
</organism>
<dbReference type="RefSeq" id="WP_307121264.1">
    <property type="nucleotide sequence ID" value="NZ_JAUSTM010000004.1"/>
</dbReference>
<dbReference type="PANTHER" id="PTHR38479:SF2">
    <property type="entry name" value="WINGED HELIX DNA-BINDING DOMAIN-CONTAINING PROTEIN"/>
    <property type="match status" value="1"/>
</dbReference>
<evidence type="ECO:0000313" key="1">
    <source>
        <dbReference type="EMBL" id="MDQ0222042.1"/>
    </source>
</evidence>
<dbReference type="Proteomes" id="UP001223079">
    <property type="component" value="Unassembled WGS sequence"/>
</dbReference>
<accession>A0ABT9YPX5</accession>
<proteinExistence type="predicted"/>
<dbReference type="InterPro" id="IPR009351">
    <property type="entry name" value="AlkZ-like"/>
</dbReference>
<name>A0ABT9YPX5_9STRE</name>
<keyword evidence="2" id="KW-1185">Reference proteome</keyword>
<protein>
    <recommendedName>
        <fullName evidence="3">Winged helix DNA-binding domain-containing protein</fullName>
    </recommendedName>
</protein>
<reference evidence="1 2" key="1">
    <citation type="submission" date="2023-07" db="EMBL/GenBank/DDBJ databases">
        <title>Genomic Encyclopedia of Type Strains, Phase IV (KMG-IV): sequencing the most valuable type-strain genomes for metagenomic binning, comparative biology and taxonomic classification.</title>
        <authorList>
            <person name="Goeker M."/>
        </authorList>
    </citation>
    <scope>NUCLEOTIDE SEQUENCE [LARGE SCALE GENOMIC DNA]</scope>
    <source>
        <strain evidence="1 2">DSM 105143</strain>
    </source>
</reference>
<dbReference type="Pfam" id="PF06224">
    <property type="entry name" value="AlkZ-like"/>
    <property type="match status" value="1"/>
</dbReference>
<gene>
    <name evidence="1" type="ORF">J2S23_000579</name>
</gene>
<evidence type="ECO:0000313" key="2">
    <source>
        <dbReference type="Proteomes" id="UP001223079"/>
    </source>
</evidence>
<dbReference type="PANTHER" id="PTHR38479">
    <property type="entry name" value="LMO0824 PROTEIN"/>
    <property type="match status" value="1"/>
</dbReference>
<comment type="caution">
    <text evidence="1">The sequence shown here is derived from an EMBL/GenBank/DDBJ whole genome shotgun (WGS) entry which is preliminary data.</text>
</comment>
<evidence type="ECO:0008006" key="3">
    <source>
        <dbReference type="Google" id="ProtNLM"/>
    </source>
</evidence>
<dbReference type="EMBL" id="JAUSTM010000004">
    <property type="protein sequence ID" value="MDQ0222042.1"/>
    <property type="molecule type" value="Genomic_DNA"/>
</dbReference>